<dbReference type="InterPro" id="IPR050109">
    <property type="entry name" value="HTH-type_TetR-like_transc_reg"/>
</dbReference>
<evidence type="ECO:0000256" key="1">
    <source>
        <dbReference type="ARBA" id="ARBA00023015"/>
    </source>
</evidence>
<feature type="domain" description="HTH tetR-type" evidence="5">
    <location>
        <begin position="1"/>
        <end position="59"/>
    </location>
</feature>
<evidence type="ECO:0000313" key="6">
    <source>
        <dbReference type="EMBL" id="CAA9425259.1"/>
    </source>
</evidence>
<dbReference type="Pfam" id="PF00440">
    <property type="entry name" value="TetR_N"/>
    <property type="match status" value="1"/>
</dbReference>
<dbReference type="GO" id="GO:0000976">
    <property type="term" value="F:transcription cis-regulatory region binding"/>
    <property type="evidence" value="ECO:0007669"/>
    <property type="project" value="TreeGrafter"/>
</dbReference>
<dbReference type="PANTHER" id="PTHR30055:SF238">
    <property type="entry name" value="MYCOFACTOCIN BIOSYNTHESIS TRANSCRIPTIONAL REGULATOR MFTR-RELATED"/>
    <property type="match status" value="1"/>
</dbReference>
<sequence length="197" mass="21354">MRGRLRAAALELYAERGYDRTTTAEVAALAGVTERTYFRHFPDKREVVFDGEAALQASMTAAVAGAPELSLLGVLRHAFSSLASHGEDERDAQAHQHRVITATPELRERAAAKTVHLTEAVTDALERRGTPRHLGSLAAACGIEVLSRARREWLDGSSRSFAALLSDAFDDLDLLVRGGAQDALPPAQGVEQPLHRH</sequence>
<dbReference type="PANTHER" id="PTHR30055">
    <property type="entry name" value="HTH-TYPE TRANSCRIPTIONAL REGULATOR RUTR"/>
    <property type="match status" value="1"/>
</dbReference>
<organism evidence="6">
    <name type="scientific">uncultured Quadrisphaera sp</name>
    <dbReference type="NCBI Taxonomy" id="904978"/>
    <lineage>
        <taxon>Bacteria</taxon>
        <taxon>Bacillati</taxon>
        <taxon>Actinomycetota</taxon>
        <taxon>Actinomycetes</taxon>
        <taxon>Kineosporiales</taxon>
        <taxon>Kineosporiaceae</taxon>
        <taxon>Quadrisphaera</taxon>
        <taxon>environmental samples</taxon>
    </lineage>
</organism>
<dbReference type="InterPro" id="IPR001647">
    <property type="entry name" value="HTH_TetR"/>
</dbReference>
<dbReference type="GO" id="GO:0003700">
    <property type="term" value="F:DNA-binding transcription factor activity"/>
    <property type="evidence" value="ECO:0007669"/>
    <property type="project" value="TreeGrafter"/>
</dbReference>
<dbReference type="EMBL" id="CADCUY010000466">
    <property type="protein sequence ID" value="CAA9425259.1"/>
    <property type="molecule type" value="Genomic_DNA"/>
</dbReference>
<dbReference type="Pfam" id="PF17754">
    <property type="entry name" value="TetR_C_14"/>
    <property type="match status" value="1"/>
</dbReference>
<evidence type="ECO:0000256" key="2">
    <source>
        <dbReference type="ARBA" id="ARBA00023125"/>
    </source>
</evidence>
<evidence type="ECO:0000256" key="3">
    <source>
        <dbReference type="ARBA" id="ARBA00023163"/>
    </source>
</evidence>
<dbReference type="PROSITE" id="PS50977">
    <property type="entry name" value="HTH_TETR_2"/>
    <property type="match status" value="1"/>
</dbReference>
<dbReference type="InterPro" id="IPR041347">
    <property type="entry name" value="MftR_C"/>
</dbReference>
<dbReference type="PRINTS" id="PR00455">
    <property type="entry name" value="HTHTETR"/>
</dbReference>
<gene>
    <name evidence="6" type="ORF">AVDCRST_MAG35-2266</name>
</gene>
<keyword evidence="2 4" id="KW-0238">DNA-binding</keyword>
<evidence type="ECO:0000259" key="5">
    <source>
        <dbReference type="PROSITE" id="PS50977"/>
    </source>
</evidence>
<dbReference type="AlphaFoldDB" id="A0A6J4Q1A9"/>
<dbReference type="Gene3D" id="1.10.357.10">
    <property type="entry name" value="Tetracycline Repressor, domain 2"/>
    <property type="match status" value="1"/>
</dbReference>
<dbReference type="SUPFAM" id="SSF46689">
    <property type="entry name" value="Homeodomain-like"/>
    <property type="match status" value="1"/>
</dbReference>
<evidence type="ECO:0000256" key="4">
    <source>
        <dbReference type="PROSITE-ProRule" id="PRU00335"/>
    </source>
</evidence>
<keyword evidence="1" id="KW-0805">Transcription regulation</keyword>
<name>A0A6J4Q1A9_9ACTN</name>
<proteinExistence type="predicted"/>
<keyword evidence="3" id="KW-0804">Transcription</keyword>
<dbReference type="InterPro" id="IPR009057">
    <property type="entry name" value="Homeodomain-like_sf"/>
</dbReference>
<reference evidence="6" key="1">
    <citation type="submission" date="2020-02" db="EMBL/GenBank/DDBJ databases">
        <authorList>
            <person name="Meier V. D."/>
        </authorList>
    </citation>
    <scope>NUCLEOTIDE SEQUENCE</scope>
    <source>
        <strain evidence="6">AVDCRST_MAG35</strain>
    </source>
</reference>
<protein>
    <submittedName>
        <fullName evidence="6">Transcriptional regulator, AcrR family</fullName>
    </submittedName>
</protein>
<accession>A0A6J4Q1A9</accession>
<feature type="DNA-binding region" description="H-T-H motif" evidence="4">
    <location>
        <begin position="22"/>
        <end position="41"/>
    </location>
</feature>